<reference evidence="2 3" key="1">
    <citation type="journal article" date="2012" name="Stand. Genomic Sci.">
        <title>Complete genome sequencing and analysis of Saprospira grandis str. Lewin, a predatory marine bacterium.</title>
        <authorList>
            <person name="Saw J.H."/>
            <person name="Yuryev A."/>
            <person name="Kanbe M."/>
            <person name="Hou S."/>
            <person name="Young A.G."/>
            <person name="Aizawa S."/>
            <person name="Alam M."/>
        </authorList>
    </citation>
    <scope>NUCLEOTIDE SEQUENCE [LARGE SCALE GENOMIC DNA]</scope>
    <source>
        <strain evidence="2 3">Lewin</strain>
    </source>
</reference>
<organism evidence="2 3">
    <name type="scientific">Saprospira grandis (strain Lewin)</name>
    <dbReference type="NCBI Taxonomy" id="984262"/>
    <lineage>
        <taxon>Bacteria</taxon>
        <taxon>Pseudomonadati</taxon>
        <taxon>Bacteroidota</taxon>
        <taxon>Saprospiria</taxon>
        <taxon>Saprospirales</taxon>
        <taxon>Saprospiraceae</taxon>
        <taxon>Saprospira</taxon>
    </lineage>
</organism>
<evidence type="ECO:0000313" key="3">
    <source>
        <dbReference type="Proteomes" id="UP000007519"/>
    </source>
</evidence>
<keyword evidence="1" id="KW-0175">Coiled coil</keyword>
<dbReference type="AlphaFoldDB" id="H6L408"/>
<feature type="coiled-coil region" evidence="1">
    <location>
        <begin position="108"/>
        <end position="140"/>
    </location>
</feature>
<dbReference type="HOGENOM" id="CLU_1034036_0_0_10"/>
<gene>
    <name evidence="2" type="ordered locus">SGRA_1155</name>
</gene>
<dbReference type="RefSeq" id="WP_015691538.1">
    <property type="nucleotide sequence ID" value="NC_016940.1"/>
</dbReference>
<dbReference type="OrthoDB" id="1490176at2"/>
<evidence type="ECO:0000256" key="1">
    <source>
        <dbReference type="SAM" id="Coils"/>
    </source>
</evidence>
<protein>
    <submittedName>
        <fullName evidence="2">Uncharacterized protein</fullName>
    </submittedName>
</protein>
<keyword evidence="3" id="KW-1185">Reference proteome</keyword>
<sequence>MQIKEEIQAWNEIRNSQKGFQFLQAGSGLTLSKEEFQQWNNSSDYVHLYLANQNDALCFYLIDDYHDHAQEYILGQTIFKKQFIHPTINAKQQPPLAKQANNFLIQFLQELNSRLQAASNSSLEQQKQSLEEGCKKMLDQLNTPLALSQFQQAVQNQIDAVIPSFRWLMFSPQWFEELAQAEKVVQAFKIPFQDFKFLFEEHNSQEAFLFFGLKDTPMEDFSTTIDVFLTQYDPSKKSSEEISFVLANRTADISTPCPPYHSYDLPLLN</sequence>
<accession>H6L408</accession>
<dbReference type="KEGG" id="sgn:SGRA_1155"/>
<evidence type="ECO:0000313" key="2">
    <source>
        <dbReference type="EMBL" id="AFC23890.1"/>
    </source>
</evidence>
<dbReference type="EMBL" id="CP002831">
    <property type="protein sequence ID" value="AFC23890.1"/>
    <property type="molecule type" value="Genomic_DNA"/>
</dbReference>
<name>H6L408_SAPGL</name>
<dbReference type="STRING" id="984262.SGRA_1155"/>
<dbReference type="Proteomes" id="UP000007519">
    <property type="component" value="Chromosome"/>
</dbReference>
<proteinExistence type="predicted"/>